<keyword evidence="6 11" id="KW-0812">Transmembrane</keyword>
<evidence type="ECO:0000259" key="12">
    <source>
        <dbReference type="Pfam" id="PF12019"/>
    </source>
</evidence>
<comment type="subcellular location">
    <subcellularLocation>
        <location evidence="1">Cell inner membrane</location>
        <topology evidence="1">Single-pass membrane protein</topology>
    </subcellularLocation>
</comment>
<evidence type="ECO:0000256" key="1">
    <source>
        <dbReference type="ARBA" id="ARBA00004377"/>
    </source>
</evidence>
<evidence type="ECO:0000256" key="8">
    <source>
        <dbReference type="ARBA" id="ARBA00023136"/>
    </source>
</evidence>
<proteinExistence type="inferred from homology"/>
<dbReference type="SUPFAM" id="SSF54523">
    <property type="entry name" value="Pili subunits"/>
    <property type="match status" value="1"/>
</dbReference>
<feature type="transmembrane region" description="Helical" evidence="11">
    <location>
        <begin position="12"/>
        <end position="37"/>
    </location>
</feature>
<protein>
    <recommendedName>
        <fullName evidence="2">Type II secretion system protein H</fullName>
    </recommendedName>
    <alternativeName>
        <fullName evidence="10">General secretion pathway protein H</fullName>
    </alternativeName>
</protein>
<dbReference type="NCBIfam" id="NF047827">
    <property type="entry name" value="T3SSXpsH"/>
    <property type="match status" value="1"/>
</dbReference>
<organism evidence="13 14">
    <name type="scientific">Luteimonas endophytica</name>
    <dbReference type="NCBI Taxonomy" id="3042023"/>
    <lineage>
        <taxon>Bacteria</taxon>
        <taxon>Pseudomonadati</taxon>
        <taxon>Pseudomonadota</taxon>
        <taxon>Gammaproteobacteria</taxon>
        <taxon>Lysobacterales</taxon>
        <taxon>Lysobacteraceae</taxon>
        <taxon>Luteimonas</taxon>
    </lineage>
</organism>
<evidence type="ECO:0000256" key="3">
    <source>
        <dbReference type="ARBA" id="ARBA00022475"/>
    </source>
</evidence>
<dbReference type="InterPro" id="IPR045584">
    <property type="entry name" value="Pilin-like"/>
</dbReference>
<dbReference type="PROSITE" id="PS00409">
    <property type="entry name" value="PROKAR_NTER_METHYL"/>
    <property type="match status" value="1"/>
</dbReference>
<dbReference type="NCBIfam" id="TIGR02532">
    <property type="entry name" value="IV_pilin_GFxxxE"/>
    <property type="match status" value="1"/>
</dbReference>
<keyword evidence="7 11" id="KW-1133">Transmembrane helix</keyword>
<dbReference type="InterPro" id="IPR022346">
    <property type="entry name" value="T2SS_GspH"/>
</dbReference>
<evidence type="ECO:0000313" key="13">
    <source>
        <dbReference type="EMBL" id="MDH5822351.1"/>
    </source>
</evidence>
<keyword evidence="4" id="KW-0488">Methylation</keyword>
<dbReference type="Pfam" id="PF07963">
    <property type="entry name" value="N_methyl"/>
    <property type="match status" value="1"/>
</dbReference>
<dbReference type="EMBL" id="JARXRM010000023">
    <property type="protein sequence ID" value="MDH5822351.1"/>
    <property type="molecule type" value="Genomic_DNA"/>
</dbReference>
<evidence type="ECO:0000256" key="4">
    <source>
        <dbReference type="ARBA" id="ARBA00022481"/>
    </source>
</evidence>
<dbReference type="Pfam" id="PF12019">
    <property type="entry name" value="GspH"/>
    <property type="match status" value="1"/>
</dbReference>
<evidence type="ECO:0000256" key="11">
    <source>
        <dbReference type="SAM" id="Phobius"/>
    </source>
</evidence>
<reference evidence="13 14" key="1">
    <citation type="submission" date="2023-04" db="EMBL/GenBank/DDBJ databases">
        <title>Luteimonas endophyticus RD2P54.</title>
        <authorList>
            <person name="Sun J.-Q."/>
        </authorList>
    </citation>
    <scope>NUCLEOTIDE SEQUENCE [LARGE SCALE GENOMIC DNA]</scope>
    <source>
        <strain evidence="13 14">RD2P54</strain>
    </source>
</reference>
<name>A0ABT6J6B7_9GAMM</name>
<keyword evidence="14" id="KW-1185">Reference proteome</keyword>
<evidence type="ECO:0000313" key="14">
    <source>
        <dbReference type="Proteomes" id="UP001156940"/>
    </source>
</evidence>
<comment type="similarity">
    <text evidence="9">Belongs to the GSP H family.</text>
</comment>
<sequence length="153" mass="16010">MASNAATRGFSLLEVLVVVALIAAASVLAVGVLGGGIERIQLRSSAKEIAANLRYTRAHALATGVPQEFAIDPAAHSWRAPGGRSGSIPEKLEILFTGAREVQPREGEGAIVFFDDGASTGGRVRLEAGGAGWNVDVAWLTGEVRLHRAERTP</sequence>
<evidence type="ECO:0000256" key="6">
    <source>
        <dbReference type="ARBA" id="ARBA00022692"/>
    </source>
</evidence>
<evidence type="ECO:0000256" key="7">
    <source>
        <dbReference type="ARBA" id="ARBA00022989"/>
    </source>
</evidence>
<dbReference type="InterPro" id="IPR012902">
    <property type="entry name" value="N_methyl_site"/>
</dbReference>
<keyword evidence="3" id="KW-1003">Cell membrane</keyword>
<evidence type="ECO:0000256" key="9">
    <source>
        <dbReference type="ARBA" id="ARBA00025772"/>
    </source>
</evidence>
<feature type="domain" description="General secretion pathway GspH" evidence="12">
    <location>
        <begin position="46"/>
        <end position="140"/>
    </location>
</feature>
<keyword evidence="8 11" id="KW-0472">Membrane</keyword>
<dbReference type="Proteomes" id="UP001156940">
    <property type="component" value="Unassembled WGS sequence"/>
</dbReference>
<keyword evidence="5" id="KW-0997">Cell inner membrane</keyword>
<comment type="caution">
    <text evidence="13">The sequence shown here is derived from an EMBL/GenBank/DDBJ whole genome shotgun (WGS) entry which is preliminary data.</text>
</comment>
<evidence type="ECO:0000256" key="2">
    <source>
        <dbReference type="ARBA" id="ARBA00021549"/>
    </source>
</evidence>
<gene>
    <name evidence="13" type="ORF">QFW77_05010</name>
</gene>
<evidence type="ECO:0000256" key="5">
    <source>
        <dbReference type="ARBA" id="ARBA00022519"/>
    </source>
</evidence>
<evidence type="ECO:0000256" key="10">
    <source>
        <dbReference type="ARBA" id="ARBA00030775"/>
    </source>
</evidence>
<accession>A0ABT6J6B7</accession>